<feature type="compositionally biased region" description="Polar residues" evidence="1">
    <location>
        <begin position="1"/>
        <end position="19"/>
    </location>
</feature>
<keyword evidence="4" id="KW-1185">Reference proteome</keyword>
<accession>A0ABU5KBG7</accession>
<reference evidence="3 4" key="1">
    <citation type="submission" date="2023-11" db="EMBL/GenBank/DDBJ databases">
        <title>Novel species in genus Nocardioides.</title>
        <authorList>
            <person name="Zhou H."/>
        </authorList>
    </citation>
    <scope>NUCLEOTIDE SEQUENCE [LARGE SCALE GENOMIC DNA]</scope>
    <source>
        <strain evidence="3 4">S-58</strain>
    </source>
</reference>
<evidence type="ECO:0008006" key="5">
    <source>
        <dbReference type="Google" id="ProtNLM"/>
    </source>
</evidence>
<organism evidence="3 4">
    <name type="scientific">Nocardioides renjunii</name>
    <dbReference type="NCBI Taxonomy" id="3095075"/>
    <lineage>
        <taxon>Bacteria</taxon>
        <taxon>Bacillati</taxon>
        <taxon>Actinomycetota</taxon>
        <taxon>Actinomycetes</taxon>
        <taxon>Propionibacteriales</taxon>
        <taxon>Nocardioidaceae</taxon>
        <taxon>Nocardioides</taxon>
    </lineage>
</organism>
<dbReference type="EMBL" id="JAXQPW010000002">
    <property type="protein sequence ID" value="MDZ5662194.1"/>
    <property type="molecule type" value="Genomic_DNA"/>
</dbReference>
<dbReference type="RefSeq" id="WP_322424296.1">
    <property type="nucleotide sequence ID" value="NZ_JAXQPW010000002.1"/>
</dbReference>
<keyword evidence="2" id="KW-1133">Transmembrane helix</keyword>
<evidence type="ECO:0000256" key="2">
    <source>
        <dbReference type="SAM" id="Phobius"/>
    </source>
</evidence>
<feature type="transmembrane region" description="Helical" evidence="2">
    <location>
        <begin position="32"/>
        <end position="53"/>
    </location>
</feature>
<sequence>MSQLSTPNAPTVPTRTEPPSETPAGPSRGRSVAAFVCLLLAALLTTPAAVAYWGQRTLNDTDRYVSTVDPLVASPEVQDVIATKVTDAIENQVDIEAVLDEVFAGVITDRPRLEQLVGPLAAAINGLIDREVRAFIASDQFADLWVQVNIRAQQALQRVLTGEGSGAVTVQGDQLVLDVDAVITAVKGRLVDRGLTLVENLPVPATDRQVVLLQSEGLAQLRTIYAFSNPIAIWMLPVVAALYVLAFVLARRRPRMGVLIGAALVANAVLVALALAIGRQLFVNQLSGTVFGPASRVFYDTLLAYLERGQDVVLALGLTLVVAGCFAGTNAYGTAVRTRLASALEGTGARLGGDSVGATGRWVAGNRAWLRVLVVLAGGVVLLWGNQVSMERFWWSLATVVAGLVALQVLVGAGEEATAVDTRHRGDAIPVEAT</sequence>
<feature type="region of interest" description="Disordered" evidence="1">
    <location>
        <begin position="1"/>
        <end position="28"/>
    </location>
</feature>
<keyword evidence="2" id="KW-0472">Membrane</keyword>
<feature type="transmembrane region" description="Helical" evidence="2">
    <location>
        <begin position="231"/>
        <end position="250"/>
    </location>
</feature>
<feature type="transmembrane region" description="Helical" evidence="2">
    <location>
        <begin position="368"/>
        <end position="387"/>
    </location>
</feature>
<proteinExistence type="predicted"/>
<keyword evidence="2" id="KW-0812">Transmembrane</keyword>
<dbReference type="Proteomes" id="UP001291999">
    <property type="component" value="Unassembled WGS sequence"/>
</dbReference>
<feature type="transmembrane region" description="Helical" evidence="2">
    <location>
        <begin position="312"/>
        <end position="332"/>
    </location>
</feature>
<gene>
    <name evidence="3" type="ORF">SFC79_10500</name>
</gene>
<evidence type="ECO:0000313" key="3">
    <source>
        <dbReference type="EMBL" id="MDZ5662194.1"/>
    </source>
</evidence>
<evidence type="ECO:0000313" key="4">
    <source>
        <dbReference type="Proteomes" id="UP001291999"/>
    </source>
</evidence>
<feature type="transmembrane region" description="Helical" evidence="2">
    <location>
        <begin position="393"/>
        <end position="413"/>
    </location>
</feature>
<evidence type="ECO:0000256" key="1">
    <source>
        <dbReference type="SAM" id="MobiDB-lite"/>
    </source>
</evidence>
<feature type="transmembrane region" description="Helical" evidence="2">
    <location>
        <begin position="257"/>
        <end position="277"/>
    </location>
</feature>
<comment type="caution">
    <text evidence="3">The sequence shown here is derived from an EMBL/GenBank/DDBJ whole genome shotgun (WGS) entry which is preliminary data.</text>
</comment>
<name>A0ABU5KBG7_9ACTN</name>
<protein>
    <recommendedName>
        <fullName evidence="5">Integral membrane protein</fullName>
    </recommendedName>
</protein>